<comment type="caution">
    <text evidence="7">The sequence shown here is derived from an EMBL/GenBank/DDBJ whole genome shotgun (WGS) entry which is preliminary data.</text>
</comment>
<sequence>MEAKEETKKEQEEVKGADLDYGDEPEGENPLIKKMIKIILKEREIPEILPYEEETVSELDTIVKEQEEAVSEQETRTANENFFVMIYKTEIERLKFLLKTYLRTRLFKIQKYYLYIIKHEKADLLSKAEYNFVANYFLYKRNHFKECFTKDLYDSLNDFVEIKEEDAVPHKNAPVSEDLVVQPSLKRPVFIKMNCDMPRVNDFVMETKENLKMGEIMLVPYDNCKDLIEANVAEIV</sequence>
<proteinExistence type="inferred from homology"/>
<dbReference type="InterPro" id="IPR038749">
    <property type="entry name" value="Sld5_GINS_A"/>
</dbReference>
<comment type="function">
    <text evidence="4">The GINS complex plays an essential role in the initiation of DNA replication.</text>
</comment>
<dbReference type="AlphaFoldDB" id="A0AAD1XTU9"/>
<comment type="similarity">
    <text evidence="4">Belongs to the GINS4/SLD5 family.</text>
</comment>
<dbReference type="PANTHER" id="PTHR21206">
    <property type="entry name" value="SLD5 PROTEIN"/>
    <property type="match status" value="1"/>
</dbReference>
<organism evidence="7 8">
    <name type="scientific">Euplotes crassus</name>
    <dbReference type="NCBI Taxonomy" id="5936"/>
    <lineage>
        <taxon>Eukaryota</taxon>
        <taxon>Sar</taxon>
        <taxon>Alveolata</taxon>
        <taxon>Ciliophora</taxon>
        <taxon>Intramacronucleata</taxon>
        <taxon>Spirotrichea</taxon>
        <taxon>Hypotrichia</taxon>
        <taxon>Euplotida</taxon>
        <taxon>Euplotidae</taxon>
        <taxon>Moneuplotes</taxon>
    </lineage>
</organism>
<reference evidence="7" key="1">
    <citation type="submission" date="2023-07" db="EMBL/GenBank/DDBJ databases">
        <authorList>
            <consortium name="AG Swart"/>
            <person name="Singh M."/>
            <person name="Singh A."/>
            <person name="Seah K."/>
            <person name="Emmerich C."/>
        </authorList>
    </citation>
    <scope>NUCLEOTIDE SEQUENCE</scope>
    <source>
        <strain evidence="7">DP1</strain>
    </source>
</reference>
<evidence type="ECO:0000256" key="1">
    <source>
        <dbReference type="ARBA" id="ARBA00004123"/>
    </source>
</evidence>
<dbReference type="InterPro" id="IPR036224">
    <property type="entry name" value="GINS_bundle-like_dom_sf"/>
</dbReference>
<keyword evidence="8" id="KW-1185">Reference proteome</keyword>
<evidence type="ECO:0000256" key="5">
    <source>
        <dbReference type="SAM" id="MobiDB-lite"/>
    </source>
</evidence>
<dbReference type="InterPro" id="IPR008591">
    <property type="entry name" value="GINS_Sld5"/>
</dbReference>
<evidence type="ECO:0000256" key="2">
    <source>
        <dbReference type="ARBA" id="ARBA00022705"/>
    </source>
</evidence>
<dbReference type="CDD" id="cd11711">
    <property type="entry name" value="GINS_A_Sld5"/>
    <property type="match status" value="1"/>
</dbReference>
<keyword evidence="2 4" id="KW-0235">DNA replication</keyword>
<comment type="subcellular location">
    <subcellularLocation>
        <location evidence="1 4">Nucleus</location>
    </subcellularLocation>
</comment>
<evidence type="ECO:0000256" key="4">
    <source>
        <dbReference type="PIRNR" id="PIRNR007764"/>
    </source>
</evidence>
<accession>A0AAD1XTU9</accession>
<name>A0AAD1XTU9_EUPCR</name>
<evidence type="ECO:0000313" key="7">
    <source>
        <dbReference type="EMBL" id="CAI2378774.1"/>
    </source>
</evidence>
<dbReference type="InterPro" id="IPR021151">
    <property type="entry name" value="GINS_A"/>
</dbReference>
<dbReference type="GO" id="GO:0000727">
    <property type="term" value="P:double-strand break repair via break-induced replication"/>
    <property type="evidence" value="ECO:0007669"/>
    <property type="project" value="TreeGrafter"/>
</dbReference>
<feature type="domain" description="GINS subunit" evidence="6">
    <location>
        <begin position="68"/>
        <end position="146"/>
    </location>
</feature>
<dbReference type="Pfam" id="PF05916">
    <property type="entry name" value="Sld5"/>
    <property type="match status" value="1"/>
</dbReference>
<dbReference type="SUPFAM" id="SSF158573">
    <property type="entry name" value="GINS helical bundle-like"/>
    <property type="match status" value="1"/>
</dbReference>
<protein>
    <recommendedName>
        <fullName evidence="4">DNA replication complex GINS protein SLD5</fullName>
    </recommendedName>
</protein>
<feature type="region of interest" description="Disordered" evidence="5">
    <location>
        <begin position="1"/>
        <end position="26"/>
    </location>
</feature>
<evidence type="ECO:0000313" key="8">
    <source>
        <dbReference type="Proteomes" id="UP001295684"/>
    </source>
</evidence>
<dbReference type="Proteomes" id="UP001295684">
    <property type="component" value="Unassembled WGS sequence"/>
</dbReference>
<dbReference type="PANTHER" id="PTHR21206:SF0">
    <property type="entry name" value="DNA REPLICATION COMPLEX GINS PROTEIN SLD5"/>
    <property type="match status" value="1"/>
</dbReference>
<dbReference type="Gene3D" id="1.20.58.1030">
    <property type="match status" value="1"/>
</dbReference>
<feature type="compositionally biased region" description="Basic and acidic residues" evidence="5">
    <location>
        <begin position="1"/>
        <end position="18"/>
    </location>
</feature>
<evidence type="ECO:0000259" key="6">
    <source>
        <dbReference type="Pfam" id="PF05916"/>
    </source>
</evidence>
<dbReference type="GO" id="GO:0000811">
    <property type="term" value="C:GINS complex"/>
    <property type="evidence" value="ECO:0007669"/>
    <property type="project" value="UniProtKB-UniRule"/>
</dbReference>
<gene>
    <name evidence="7" type="ORF">ECRASSUSDP1_LOCUS20174</name>
</gene>
<dbReference type="GO" id="GO:0006261">
    <property type="term" value="P:DNA-templated DNA replication"/>
    <property type="evidence" value="ECO:0007669"/>
    <property type="project" value="InterPro"/>
</dbReference>
<dbReference type="EMBL" id="CAMPGE010020539">
    <property type="protein sequence ID" value="CAI2378774.1"/>
    <property type="molecule type" value="Genomic_DNA"/>
</dbReference>
<keyword evidence="3 4" id="KW-0539">Nucleus</keyword>
<evidence type="ECO:0000256" key="3">
    <source>
        <dbReference type="ARBA" id="ARBA00023242"/>
    </source>
</evidence>
<dbReference type="PIRSF" id="PIRSF007764">
    <property type="entry name" value="Sld5"/>
    <property type="match status" value="1"/>
</dbReference>